<keyword evidence="1" id="KW-1133">Transmembrane helix</keyword>
<keyword evidence="1" id="KW-0472">Membrane</keyword>
<proteinExistence type="predicted"/>
<feature type="transmembrane region" description="Helical" evidence="1">
    <location>
        <begin position="85"/>
        <end position="111"/>
    </location>
</feature>
<reference evidence="2 3" key="1">
    <citation type="submission" date="2017-04" db="EMBL/GenBank/DDBJ databases">
        <authorList>
            <person name="Afonso C.L."/>
            <person name="Miller P.J."/>
            <person name="Scott M.A."/>
            <person name="Spackman E."/>
            <person name="Goraichik I."/>
            <person name="Dimitrov K.M."/>
            <person name="Suarez D.L."/>
            <person name="Swayne D.E."/>
        </authorList>
    </citation>
    <scope>NUCLEOTIDE SEQUENCE [LARGE SCALE GENOMIC DNA]</scope>
    <source>
        <strain evidence="2 3">N3/975</strain>
    </source>
</reference>
<feature type="transmembrane region" description="Helical" evidence="1">
    <location>
        <begin position="123"/>
        <end position="145"/>
    </location>
</feature>
<evidence type="ECO:0000313" key="2">
    <source>
        <dbReference type="EMBL" id="SMF82112.1"/>
    </source>
</evidence>
<dbReference type="RefSeq" id="WP_244563023.1">
    <property type="nucleotide sequence ID" value="NZ_LT840184.1"/>
</dbReference>
<keyword evidence="1" id="KW-0812">Transmembrane</keyword>
<dbReference type="EMBL" id="LT840184">
    <property type="protein sequence ID" value="SMF82112.1"/>
    <property type="molecule type" value="Genomic_DNA"/>
</dbReference>
<feature type="transmembrane region" description="Helical" evidence="1">
    <location>
        <begin position="157"/>
        <end position="189"/>
    </location>
</feature>
<feature type="transmembrane region" description="Helical" evidence="1">
    <location>
        <begin position="209"/>
        <end position="232"/>
    </location>
</feature>
<accession>A0A1X7H9J2</accession>
<organism evidence="2 3">
    <name type="scientific">Paenibacillus uliginis N3/975</name>
    <dbReference type="NCBI Taxonomy" id="1313296"/>
    <lineage>
        <taxon>Bacteria</taxon>
        <taxon>Bacillati</taxon>
        <taxon>Bacillota</taxon>
        <taxon>Bacilli</taxon>
        <taxon>Bacillales</taxon>
        <taxon>Paenibacillaceae</taxon>
        <taxon>Paenibacillus</taxon>
    </lineage>
</organism>
<evidence type="ECO:0000313" key="3">
    <source>
        <dbReference type="Proteomes" id="UP000192940"/>
    </source>
</evidence>
<dbReference type="STRING" id="1313296.SAMN05661091_2110"/>
<dbReference type="AlphaFoldDB" id="A0A1X7H9J2"/>
<evidence type="ECO:0000256" key="1">
    <source>
        <dbReference type="SAM" id="Phobius"/>
    </source>
</evidence>
<protein>
    <submittedName>
        <fullName evidence="2">Uncharacterized protein</fullName>
    </submittedName>
</protein>
<gene>
    <name evidence="2" type="ORF">SAMN05661091_2110</name>
</gene>
<feature type="transmembrane region" description="Helical" evidence="1">
    <location>
        <begin position="20"/>
        <end position="37"/>
    </location>
</feature>
<feature type="transmembrane region" description="Helical" evidence="1">
    <location>
        <begin position="43"/>
        <end position="65"/>
    </location>
</feature>
<name>A0A1X7H9J2_9BACL</name>
<sequence>MISWPLLRYLLASYTRSNRYFPPIAFIIISVLILYSYKPNPVMDSYAVTSSLLFIGCAWLGTNFLNHDQGRQNVLLILHTGSAKVFYVTQYAVLVLICSIISTATVVYPMFTGMFDEPVGWSRFVIALMAHISLSGLGAAVALFFQSGWIENQGRATGLMLILIVLSIAGLSLADSLPASISILVYLLPPASPMIDMLMHSDQRGIARSIYTLLFSFGYTAVLLIIYLKAALAKDAAELIRKAG</sequence>
<dbReference type="Proteomes" id="UP000192940">
    <property type="component" value="Chromosome I"/>
</dbReference>
<keyword evidence="3" id="KW-1185">Reference proteome</keyword>